<gene>
    <name evidence="2" type="ORF">MVEN_01007000</name>
</gene>
<sequence>MPYPSPILTELNLLFENRSPRKLQASTVPKSIAATRPERACESPAASPASSTSTLALEDEEIQSIFLSDKYLTLGEVKPQSPPTTPKEELNPLATPFVPTFRAQSLARAAVSPPRVTKPPVQPQAVHPVWFDAFTRGACTSATPEHHSLATSVVTSRRWPIEAMAELAQHFCWRGGEKITEESAGIAPFAFMVYRQFFDIYGDGVAQSFIWHLRECVVGAFKACWDPDSSSAITYYNAPSFNYVASAIAQATFIGQLFNCDLIPGPHTATCIVSLLESLNSYEHLEALRAIISTAGPSFWHGPGTPGKGNVAIHKFVATLLEAVAPLSGNMSVLGRSLKPNDMHDIIAEVETMVTGWVYDPVRKMFEIDVRAEAQWPKLTSLAARQRK</sequence>
<evidence type="ECO:0000256" key="1">
    <source>
        <dbReference type="SAM" id="MobiDB-lite"/>
    </source>
</evidence>
<dbReference type="SUPFAM" id="SSF48371">
    <property type="entry name" value="ARM repeat"/>
    <property type="match status" value="1"/>
</dbReference>
<name>A0A8H6YE84_9AGAR</name>
<accession>A0A8H6YE84</accession>
<evidence type="ECO:0000313" key="3">
    <source>
        <dbReference type="Proteomes" id="UP000620124"/>
    </source>
</evidence>
<proteinExistence type="predicted"/>
<dbReference type="OrthoDB" id="3071225at2759"/>
<comment type="caution">
    <text evidence="2">The sequence shown here is derived from an EMBL/GenBank/DDBJ whole genome shotgun (WGS) entry which is preliminary data.</text>
</comment>
<protein>
    <submittedName>
        <fullName evidence="2">Uncharacterized protein</fullName>
    </submittedName>
</protein>
<feature type="region of interest" description="Disordered" evidence="1">
    <location>
        <begin position="24"/>
        <end position="55"/>
    </location>
</feature>
<organism evidence="2 3">
    <name type="scientific">Mycena venus</name>
    <dbReference type="NCBI Taxonomy" id="2733690"/>
    <lineage>
        <taxon>Eukaryota</taxon>
        <taxon>Fungi</taxon>
        <taxon>Dikarya</taxon>
        <taxon>Basidiomycota</taxon>
        <taxon>Agaricomycotina</taxon>
        <taxon>Agaricomycetes</taxon>
        <taxon>Agaricomycetidae</taxon>
        <taxon>Agaricales</taxon>
        <taxon>Marasmiineae</taxon>
        <taxon>Mycenaceae</taxon>
        <taxon>Mycena</taxon>
    </lineage>
</organism>
<dbReference type="Proteomes" id="UP000620124">
    <property type="component" value="Unassembled WGS sequence"/>
</dbReference>
<feature type="compositionally biased region" description="Low complexity" evidence="1">
    <location>
        <begin position="43"/>
        <end position="55"/>
    </location>
</feature>
<keyword evidence="3" id="KW-1185">Reference proteome</keyword>
<dbReference type="AlphaFoldDB" id="A0A8H6YE84"/>
<dbReference type="InterPro" id="IPR016024">
    <property type="entry name" value="ARM-type_fold"/>
</dbReference>
<dbReference type="EMBL" id="JACAZI010000007">
    <property type="protein sequence ID" value="KAF7356721.1"/>
    <property type="molecule type" value="Genomic_DNA"/>
</dbReference>
<evidence type="ECO:0000313" key="2">
    <source>
        <dbReference type="EMBL" id="KAF7356721.1"/>
    </source>
</evidence>
<dbReference type="Gene3D" id="1.25.40.180">
    <property type="match status" value="1"/>
</dbReference>
<reference evidence="2" key="1">
    <citation type="submission" date="2020-05" db="EMBL/GenBank/DDBJ databases">
        <title>Mycena genomes resolve the evolution of fungal bioluminescence.</title>
        <authorList>
            <person name="Tsai I.J."/>
        </authorList>
    </citation>
    <scope>NUCLEOTIDE SEQUENCE</scope>
    <source>
        <strain evidence="2">CCC161011</strain>
    </source>
</reference>